<keyword evidence="5" id="KW-0472">Membrane</keyword>
<evidence type="ECO:0000259" key="7">
    <source>
        <dbReference type="PROSITE" id="PS50885"/>
    </source>
</evidence>
<dbReference type="RefSeq" id="WP_105073314.1">
    <property type="nucleotide sequence ID" value="NZ_JAFLKP010000342.1"/>
</dbReference>
<dbReference type="AlphaFoldDB" id="A0A2S7XSN4"/>
<dbReference type="GO" id="GO:0004888">
    <property type="term" value="F:transmembrane signaling receptor activity"/>
    <property type="evidence" value="ECO:0007669"/>
    <property type="project" value="InterPro"/>
</dbReference>
<evidence type="ECO:0000256" key="5">
    <source>
        <dbReference type="SAM" id="Phobius"/>
    </source>
</evidence>
<keyword evidence="2 4" id="KW-0807">Transducer</keyword>
<evidence type="ECO:0000256" key="4">
    <source>
        <dbReference type="PROSITE-ProRule" id="PRU00284"/>
    </source>
</evidence>
<dbReference type="GO" id="GO:0016020">
    <property type="term" value="C:membrane"/>
    <property type="evidence" value="ECO:0007669"/>
    <property type="project" value="UniProtKB-SubCell"/>
</dbReference>
<reference evidence="8 9" key="1">
    <citation type="submission" date="2018-01" db="EMBL/GenBank/DDBJ databases">
        <title>The complete genome sequence of Chromatium okenii LaCa, a purple sulfur bacterium with a turbulent life.</title>
        <authorList>
            <person name="Luedin S.M."/>
            <person name="Liechti N."/>
            <person name="Storelli N."/>
            <person name="Danza F."/>
            <person name="Wittwer M."/>
            <person name="Pothier J.F."/>
            <person name="Tonolla M.A."/>
        </authorList>
    </citation>
    <scope>NUCLEOTIDE SEQUENCE [LARGE SCALE GENOMIC DNA]</scope>
    <source>
        <strain evidence="8 9">LaCa</strain>
    </source>
</reference>
<keyword evidence="9" id="KW-1185">Reference proteome</keyword>
<dbReference type="OrthoDB" id="9781845at2"/>
<dbReference type="PANTHER" id="PTHR32089">
    <property type="entry name" value="METHYL-ACCEPTING CHEMOTAXIS PROTEIN MCPB"/>
    <property type="match status" value="1"/>
</dbReference>
<comment type="caution">
    <text evidence="8">The sequence shown here is derived from an EMBL/GenBank/DDBJ whole genome shotgun (WGS) entry which is preliminary data.</text>
</comment>
<keyword evidence="5" id="KW-1133">Transmembrane helix</keyword>
<dbReference type="EMBL" id="PPGH01000034">
    <property type="protein sequence ID" value="PQJ96553.1"/>
    <property type="molecule type" value="Genomic_DNA"/>
</dbReference>
<dbReference type="PROSITE" id="PS50111">
    <property type="entry name" value="CHEMOTAXIS_TRANSDUC_2"/>
    <property type="match status" value="1"/>
</dbReference>
<evidence type="ECO:0000313" key="8">
    <source>
        <dbReference type="EMBL" id="PQJ96553.1"/>
    </source>
</evidence>
<dbReference type="Proteomes" id="UP000239936">
    <property type="component" value="Unassembled WGS sequence"/>
</dbReference>
<feature type="domain" description="Methyl-accepting transducer" evidence="6">
    <location>
        <begin position="237"/>
        <end position="473"/>
    </location>
</feature>
<dbReference type="GO" id="GO:0006935">
    <property type="term" value="P:chemotaxis"/>
    <property type="evidence" value="ECO:0007669"/>
    <property type="project" value="InterPro"/>
</dbReference>
<feature type="transmembrane region" description="Helical" evidence="5">
    <location>
        <begin position="12"/>
        <end position="35"/>
    </location>
</feature>
<dbReference type="InterPro" id="IPR004090">
    <property type="entry name" value="Chemotax_Me-accpt_rcpt"/>
</dbReference>
<organism evidence="8 9">
    <name type="scientific">Chromatium okenii</name>
    <dbReference type="NCBI Taxonomy" id="61644"/>
    <lineage>
        <taxon>Bacteria</taxon>
        <taxon>Pseudomonadati</taxon>
        <taxon>Pseudomonadota</taxon>
        <taxon>Gammaproteobacteria</taxon>
        <taxon>Chromatiales</taxon>
        <taxon>Chromatiaceae</taxon>
        <taxon>Chromatium</taxon>
    </lineage>
</organism>
<evidence type="ECO:0008006" key="10">
    <source>
        <dbReference type="Google" id="ProtNLM"/>
    </source>
</evidence>
<name>A0A2S7XSN4_9GAMM</name>
<gene>
    <name evidence="8" type="ORF">CXB77_06925</name>
</gene>
<feature type="domain" description="HAMP" evidence="7">
    <location>
        <begin position="120"/>
        <end position="180"/>
    </location>
</feature>
<keyword evidence="5" id="KW-0812">Transmembrane</keyword>
<evidence type="ECO:0000313" key="9">
    <source>
        <dbReference type="Proteomes" id="UP000239936"/>
    </source>
</evidence>
<proteinExistence type="inferred from homology"/>
<dbReference type="GO" id="GO:0007165">
    <property type="term" value="P:signal transduction"/>
    <property type="evidence" value="ECO:0007669"/>
    <property type="project" value="UniProtKB-KW"/>
</dbReference>
<protein>
    <recommendedName>
        <fullName evidence="10">Methyl-accepting chemotaxis protein</fullName>
    </recommendedName>
</protein>
<evidence type="ECO:0000256" key="2">
    <source>
        <dbReference type="ARBA" id="ARBA00023224"/>
    </source>
</evidence>
<dbReference type="InterPro" id="IPR004089">
    <property type="entry name" value="MCPsignal_dom"/>
</dbReference>
<dbReference type="PROSITE" id="PS50885">
    <property type="entry name" value="HAMP"/>
    <property type="match status" value="1"/>
</dbReference>
<evidence type="ECO:0000256" key="1">
    <source>
        <dbReference type="ARBA" id="ARBA00004370"/>
    </source>
</evidence>
<dbReference type="SUPFAM" id="SSF58104">
    <property type="entry name" value="Methyl-accepting chemotaxis protein (MCP) signaling domain"/>
    <property type="match status" value="1"/>
</dbReference>
<comment type="similarity">
    <text evidence="3">Belongs to the methyl-accepting chemotaxis (MCP) protein family.</text>
</comment>
<dbReference type="PRINTS" id="PR00260">
    <property type="entry name" value="CHEMTRNSDUCR"/>
</dbReference>
<accession>A0A2S7XSN4</accession>
<dbReference type="Pfam" id="PF00015">
    <property type="entry name" value="MCPsignal"/>
    <property type="match status" value="1"/>
</dbReference>
<evidence type="ECO:0000256" key="3">
    <source>
        <dbReference type="ARBA" id="ARBA00029447"/>
    </source>
</evidence>
<dbReference type="SMART" id="SM00283">
    <property type="entry name" value="MA"/>
    <property type="match status" value="1"/>
</dbReference>
<evidence type="ECO:0000259" key="6">
    <source>
        <dbReference type="PROSITE" id="PS50111"/>
    </source>
</evidence>
<dbReference type="InterPro" id="IPR003660">
    <property type="entry name" value="HAMP_dom"/>
</dbReference>
<dbReference type="PANTHER" id="PTHR32089:SF112">
    <property type="entry name" value="LYSOZYME-LIKE PROTEIN-RELATED"/>
    <property type="match status" value="1"/>
</dbReference>
<dbReference type="Gene3D" id="1.10.287.950">
    <property type="entry name" value="Methyl-accepting chemotaxis protein"/>
    <property type="match status" value="1"/>
</dbReference>
<comment type="subcellular location">
    <subcellularLocation>
        <location evidence="1">Membrane</location>
    </subcellularLocation>
</comment>
<sequence length="515" mass="55879">MTLNDISISAKLTIVTTALVLLVFFLVSGAVLLSINGLYEERADLWQQLNPAQNQELAALLAQTSPEKTTDYLNQRVDAVVAANAHQRQVAMALLVGVLLLSALLTGLVFYISIVRLAKRFILHPAERIRDGLKRIRGALAGMESRRDFSERLEPGAEDELGNTVIAFNRGLDFLERQNDQLNDSIIAMLEISSKISQARDLTLKLPVKEDITGPLSDALNRITSESARVLVQVREIAERVGQASLQVQEQGRQVVAVADAERVEIERAANDLAQTVEAIDGIAELAQFCSSAANKAIASNDEALTSVKGAVQGMDSIRSSIQETGKRIKRLGERSQEISGIVDIINSFSERTHILAINASMQAATAGEAGRGFAVVAQEVQRLADSSRNATSQIATLIRNIQVETQDTIQTVNQATEAVGHESRAIEGAGERMLATQQTTANLVDAVHQIDERAQTQVAANRSLMTRVDAMRASTVETTEQISQQAQETNSLVGYSKQLLDSIGLFRLPAPGQR</sequence>
<dbReference type="Gene3D" id="6.10.340.10">
    <property type="match status" value="1"/>
</dbReference>
<feature type="transmembrane region" description="Helical" evidence="5">
    <location>
        <begin position="90"/>
        <end position="114"/>
    </location>
</feature>